<reference evidence="3 4" key="1">
    <citation type="submission" date="2019-12" db="EMBL/GenBank/DDBJ databases">
        <title>Novel species isolated from a subtropical stream in China.</title>
        <authorList>
            <person name="Lu H."/>
        </authorList>
    </citation>
    <scope>NUCLEOTIDE SEQUENCE [LARGE SCALE GENOMIC DNA]</scope>
    <source>
        <strain evidence="3 4">FT127W</strain>
    </source>
</reference>
<dbReference type="EMBL" id="WWCU01000032">
    <property type="protein sequence ID" value="MYN10093.1"/>
    <property type="molecule type" value="Genomic_DNA"/>
</dbReference>
<organism evidence="3 4">
    <name type="scientific">Pseudoduganella aquatica</name>
    <dbReference type="NCBI Taxonomy" id="2660641"/>
    <lineage>
        <taxon>Bacteria</taxon>
        <taxon>Pseudomonadati</taxon>
        <taxon>Pseudomonadota</taxon>
        <taxon>Betaproteobacteria</taxon>
        <taxon>Burkholderiales</taxon>
        <taxon>Oxalobacteraceae</taxon>
        <taxon>Telluria group</taxon>
        <taxon>Pseudoduganella</taxon>
    </lineage>
</organism>
<name>A0A7X4KPA5_9BURK</name>
<feature type="domain" description="Methyltransferase type 11" evidence="2">
    <location>
        <begin position="55"/>
        <end position="102"/>
    </location>
</feature>
<evidence type="ECO:0000313" key="3">
    <source>
        <dbReference type="EMBL" id="MYN10093.1"/>
    </source>
</evidence>
<dbReference type="InterPro" id="IPR029063">
    <property type="entry name" value="SAM-dependent_MTases_sf"/>
</dbReference>
<proteinExistence type="predicted"/>
<accession>A0A7X4KPA5</accession>
<dbReference type="SUPFAM" id="SSF53335">
    <property type="entry name" value="S-adenosyl-L-methionine-dependent methyltransferases"/>
    <property type="match status" value="1"/>
</dbReference>
<evidence type="ECO:0000256" key="1">
    <source>
        <dbReference type="ARBA" id="ARBA00022679"/>
    </source>
</evidence>
<protein>
    <submittedName>
        <fullName evidence="3">Methyltransferase domain-containing protein</fullName>
    </submittedName>
</protein>
<dbReference type="InterPro" id="IPR013216">
    <property type="entry name" value="Methyltransf_11"/>
</dbReference>
<sequence>MDAGAPRRDFGLADALAAILREQPQARILVIGAGERTVAGGAVYTDVAFGKHVSCIADAHDLPFEAASFDACVACAVLEHVLDPYRCVDEIRRVLRPGGYVYAETPFMQPVHMREYDFTRFTHLGHRRLFRHFAELRSGTTAGTGVSAGQMLRYALAALSDRPGPRRWLKLAGLLAAWPLRWLDYAVHAKRGNYDAASGFYFFGRLQGEPLSDQELLRGFRGSVC</sequence>
<dbReference type="Proteomes" id="UP000450676">
    <property type="component" value="Unassembled WGS sequence"/>
</dbReference>
<dbReference type="Pfam" id="PF08241">
    <property type="entry name" value="Methyltransf_11"/>
    <property type="match status" value="1"/>
</dbReference>
<keyword evidence="1 3" id="KW-0808">Transferase</keyword>
<dbReference type="Gene3D" id="3.40.50.150">
    <property type="entry name" value="Vaccinia Virus protein VP39"/>
    <property type="match status" value="1"/>
</dbReference>
<keyword evidence="4" id="KW-1185">Reference proteome</keyword>
<dbReference type="GO" id="GO:0008757">
    <property type="term" value="F:S-adenosylmethionine-dependent methyltransferase activity"/>
    <property type="evidence" value="ECO:0007669"/>
    <property type="project" value="InterPro"/>
</dbReference>
<evidence type="ECO:0000259" key="2">
    <source>
        <dbReference type="Pfam" id="PF08241"/>
    </source>
</evidence>
<dbReference type="GO" id="GO:0032259">
    <property type="term" value="P:methylation"/>
    <property type="evidence" value="ECO:0007669"/>
    <property type="project" value="UniProtKB-KW"/>
</dbReference>
<dbReference type="CDD" id="cd02440">
    <property type="entry name" value="AdoMet_MTases"/>
    <property type="match status" value="1"/>
</dbReference>
<dbReference type="AlphaFoldDB" id="A0A7X4KPA5"/>
<dbReference type="PANTHER" id="PTHR44068:SF11">
    <property type="entry name" value="GERANYL DIPHOSPHATE 2-C-METHYLTRANSFERASE"/>
    <property type="match status" value="1"/>
</dbReference>
<comment type="caution">
    <text evidence="3">The sequence shown here is derived from an EMBL/GenBank/DDBJ whole genome shotgun (WGS) entry which is preliminary data.</text>
</comment>
<gene>
    <name evidence="3" type="ORF">GTP77_22485</name>
</gene>
<dbReference type="InterPro" id="IPR050447">
    <property type="entry name" value="Erg6_SMT_methyltransf"/>
</dbReference>
<evidence type="ECO:0000313" key="4">
    <source>
        <dbReference type="Proteomes" id="UP000450676"/>
    </source>
</evidence>
<dbReference type="PANTHER" id="PTHR44068">
    <property type="entry name" value="ZGC:194242"/>
    <property type="match status" value="1"/>
</dbReference>
<keyword evidence="3" id="KW-0489">Methyltransferase</keyword>